<dbReference type="EMBL" id="LUGG01000020">
    <property type="protein sequence ID" value="OBZ68606.1"/>
    <property type="molecule type" value="Genomic_DNA"/>
</dbReference>
<evidence type="ECO:0000313" key="3">
    <source>
        <dbReference type="Proteomes" id="UP000092993"/>
    </source>
</evidence>
<dbReference type="OrthoDB" id="5338195at2759"/>
<dbReference type="Proteomes" id="UP000092993">
    <property type="component" value="Unassembled WGS sequence"/>
</dbReference>
<name>A0A1C7LWL4_GRIFR</name>
<evidence type="ECO:0000256" key="1">
    <source>
        <dbReference type="SAM" id="MobiDB-lite"/>
    </source>
</evidence>
<evidence type="ECO:0000313" key="2">
    <source>
        <dbReference type="EMBL" id="OBZ68606.1"/>
    </source>
</evidence>
<sequence>MLHTVKLPVGPRPGWELEEEEEDGTELHSVSESLIILQSLRQSRNKWLSSTFPKFSAKARGGKPPDVVPPPHTIKAYGKFDLHVGPHVFANTAIYEVHYLPHVDPSQTVPQQQGVSSQRSMTGSWVYEVTKAQSPSTHTYPSGQAASAQPASPFTSLASDSFVTPALITQVNAAALSNPILANLLSLAASGRATADQLKTLGLLIQSLGSVRQPLYESGPSTLPASPMVVPPPPPPAPPKEFDIVIEFHERPTDRWVIPGQMSSVNAWIILKAIWGLFTVWCGGEKKIEESRQRLLTIAQKAPKRSFLRYQLSDGPLLTELQNAVAPPYATKSIKPINADGGRTKRRSAPRKPAVDASSNVPGKTPPAKRRQLAAKPKIPTAPQLRVMRVGRKMFR</sequence>
<protein>
    <submittedName>
        <fullName evidence="2">Uncharacterized protein</fullName>
    </submittedName>
</protein>
<dbReference type="STRING" id="5627.A0A1C7LWL4"/>
<proteinExistence type="predicted"/>
<reference evidence="2 3" key="1">
    <citation type="submission" date="2016-03" db="EMBL/GenBank/DDBJ databases">
        <title>Whole genome sequencing of Grifola frondosa 9006-11.</title>
        <authorList>
            <person name="Min B."/>
            <person name="Park H."/>
            <person name="Kim J.-G."/>
            <person name="Cho H."/>
            <person name="Oh Y.-L."/>
            <person name="Kong W.-S."/>
            <person name="Choi I.-G."/>
        </authorList>
    </citation>
    <scope>NUCLEOTIDE SEQUENCE [LARGE SCALE GENOMIC DNA]</scope>
    <source>
        <strain evidence="2 3">9006-11</strain>
    </source>
</reference>
<comment type="caution">
    <text evidence="2">The sequence shown here is derived from an EMBL/GenBank/DDBJ whole genome shotgun (WGS) entry which is preliminary data.</text>
</comment>
<keyword evidence="3" id="KW-1185">Reference proteome</keyword>
<organism evidence="2 3">
    <name type="scientific">Grifola frondosa</name>
    <name type="common">Maitake</name>
    <name type="synonym">Polyporus frondosus</name>
    <dbReference type="NCBI Taxonomy" id="5627"/>
    <lineage>
        <taxon>Eukaryota</taxon>
        <taxon>Fungi</taxon>
        <taxon>Dikarya</taxon>
        <taxon>Basidiomycota</taxon>
        <taxon>Agaricomycotina</taxon>
        <taxon>Agaricomycetes</taxon>
        <taxon>Polyporales</taxon>
        <taxon>Grifolaceae</taxon>
        <taxon>Grifola</taxon>
    </lineage>
</organism>
<feature type="region of interest" description="Disordered" evidence="1">
    <location>
        <begin position="332"/>
        <end position="381"/>
    </location>
</feature>
<gene>
    <name evidence="2" type="ORF">A0H81_11450</name>
</gene>
<dbReference type="OMA" id="VEPNATQ"/>
<dbReference type="AlphaFoldDB" id="A0A1C7LWL4"/>
<accession>A0A1C7LWL4</accession>